<proteinExistence type="predicted"/>
<reference evidence="1" key="2">
    <citation type="journal article" date="2015" name="Data Brief">
        <title>Shoot transcriptome of the giant reed, Arundo donax.</title>
        <authorList>
            <person name="Barrero R.A."/>
            <person name="Guerrero F.D."/>
            <person name="Moolhuijzen P."/>
            <person name="Goolsby J.A."/>
            <person name="Tidwell J."/>
            <person name="Bellgard S.E."/>
            <person name="Bellgard M.I."/>
        </authorList>
    </citation>
    <scope>NUCLEOTIDE SEQUENCE</scope>
    <source>
        <tissue evidence="1">Shoot tissue taken approximately 20 cm above the soil surface</tissue>
    </source>
</reference>
<name>A0A0A9A8Y4_ARUDO</name>
<reference evidence="1" key="1">
    <citation type="submission" date="2014-09" db="EMBL/GenBank/DDBJ databases">
        <authorList>
            <person name="Magalhaes I.L.F."/>
            <person name="Oliveira U."/>
            <person name="Santos F.R."/>
            <person name="Vidigal T.H.D.A."/>
            <person name="Brescovit A.D."/>
            <person name="Santos A.J."/>
        </authorList>
    </citation>
    <scope>NUCLEOTIDE SEQUENCE</scope>
    <source>
        <tissue evidence="1">Shoot tissue taken approximately 20 cm above the soil surface</tissue>
    </source>
</reference>
<accession>A0A0A9A8Y4</accession>
<organism evidence="1">
    <name type="scientific">Arundo donax</name>
    <name type="common">Giant reed</name>
    <name type="synonym">Donax arundinaceus</name>
    <dbReference type="NCBI Taxonomy" id="35708"/>
    <lineage>
        <taxon>Eukaryota</taxon>
        <taxon>Viridiplantae</taxon>
        <taxon>Streptophyta</taxon>
        <taxon>Embryophyta</taxon>
        <taxon>Tracheophyta</taxon>
        <taxon>Spermatophyta</taxon>
        <taxon>Magnoliopsida</taxon>
        <taxon>Liliopsida</taxon>
        <taxon>Poales</taxon>
        <taxon>Poaceae</taxon>
        <taxon>PACMAD clade</taxon>
        <taxon>Arundinoideae</taxon>
        <taxon>Arundineae</taxon>
        <taxon>Arundo</taxon>
    </lineage>
</organism>
<dbReference type="AlphaFoldDB" id="A0A0A9A8Y4"/>
<sequence length="32" mass="3693">MPRQAHCSWQQDQQHSHRICSLEMASLILNGS</sequence>
<protein>
    <submittedName>
        <fullName evidence="1">Uncharacterized protein</fullName>
    </submittedName>
</protein>
<evidence type="ECO:0000313" key="1">
    <source>
        <dbReference type="EMBL" id="JAD47541.1"/>
    </source>
</evidence>
<dbReference type="EMBL" id="GBRH01250354">
    <property type="protein sequence ID" value="JAD47541.1"/>
    <property type="molecule type" value="Transcribed_RNA"/>
</dbReference>